<keyword evidence="4" id="KW-1185">Reference proteome</keyword>
<evidence type="ECO:0000256" key="1">
    <source>
        <dbReference type="SAM" id="SignalP"/>
    </source>
</evidence>
<dbReference type="EMBL" id="CAJQZP010000693">
    <property type="protein sequence ID" value="CAG4979552.1"/>
    <property type="molecule type" value="Genomic_DNA"/>
</dbReference>
<feature type="domain" description="DUF4773" evidence="2">
    <location>
        <begin position="19"/>
        <end position="116"/>
    </location>
</feature>
<keyword evidence="1" id="KW-0732">Signal</keyword>
<sequence>MKAKVTTVLYLLFCTTIIAACVILKFEPGDATINLEVKMSNNSVLLQMFSASNPPPFCVPIPIPYIPPGLVDMCIRLFDVSIIQQKLHVCMDIDTRIDMTPVLILHFDCMDMGIDGVSLSKPGGSNNPSNTDITDTLEPTQVNSDVYDPVTEDPNYVTTSKAIFKNSISYI</sequence>
<dbReference type="PANTHER" id="PTHR36299">
    <property type="entry name" value="AGAP008005-PA"/>
    <property type="match status" value="1"/>
</dbReference>
<feature type="chain" id="PRO_5035844227" evidence="1">
    <location>
        <begin position="21"/>
        <end position="171"/>
    </location>
</feature>
<dbReference type="PROSITE" id="PS51257">
    <property type="entry name" value="PROKAR_LIPOPROTEIN"/>
    <property type="match status" value="1"/>
</dbReference>
<dbReference type="OrthoDB" id="5952164at2759"/>
<reference evidence="3" key="1">
    <citation type="submission" date="2021-04" db="EMBL/GenBank/DDBJ databases">
        <authorList>
            <person name="Tunstrom K."/>
        </authorList>
    </citation>
    <scope>NUCLEOTIDE SEQUENCE</scope>
</reference>
<dbReference type="InterPro" id="IPR031941">
    <property type="entry name" value="DUF4773"/>
</dbReference>
<evidence type="ECO:0000259" key="2">
    <source>
        <dbReference type="Pfam" id="PF15998"/>
    </source>
</evidence>
<dbReference type="AlphaFoldDB" id="A0A8S3WSM7"/>
<dbReference type="PANTHER" id="PTHR36299:SF1">
    <property type="entry name" value="DUF4773 DOMAIN-CONTAINING PROTEIN"/>
    <property type="match status" value="1"/>
</dbReference>
<dbReference type="Pfam" id="PF15998">
    <property type="entry name" value="DUF4773"/>
    <property type="match status" value="1"/>
</dbReference>
<organism evidence="3 4">
    <name type="scientific">Parnassius apollo</name>
    <name type="common">Apollo butterfly</name>
    <name type="synonym">Papilio apollo</name>
    <dbReference type="NCBI Taxonomy" id="110799"/>
    <lineage>
        <taxon>Eukaryota</taxon>
        <taxon>Metazoa</taxon>
        <taxon>Ecdysozoa</taxon>
        <taxon>Arthropoda</taxon>
        <taxon>Hexapoda</taxon>
        <taxon>Insecta</taxon>
        <taxon>Pterygota</taxon>
        <taxon>Neoptera</taxon>
        <taxon>Endopterygota</taxon>
        <taxon>Lepidoptera</taxon>
        <taxon>Glossata</taxon>
        <taxon>Ditrysia</taxon>
        <taxon>Papilionoidea</taxon>
        <taxon>Papilionidae</taxon>
        <taxon>Parnassiinae</taxon>
        <taxon>Parnassini</taxon>
        <taxon>Parnassius</taxon>
        <taxon>Parnassius</taxon>
    </lineage>
</organism>
<accession>A0A8S3WSM7</accession>
<evidence type="ECO:0000313" key="4">
    <source>
        <dbReference type="Proteomes" id="UP000691718"/>
    </source>
</evidence>
<proteinExistence type="predicted"/>
<evidence type="ECO:0000313" key="3">
    <source>
        <dbReference type="EMBL" id="CAG4979552.1"/>
    </source>
</evidence>
<comment type="caution">
    <text evidence="3">The sequence shown here is derived from an EMBL/GenBank/DDBJ whole genome shotgun (WGS) entry which is preliminary data.</text>
</comment>
<dbReference type="Proteomes" id="UP000691718">
    <property type="component" value="Unassembled WGS sequence"/>
</dbReference>
<gene>
    <name evidence="3" type="ORF">PAPOLLO_LOCUS9941</name>
</gene>
<name>A0A8S3WSM7_PARAO</name>
<feature type="signal peptide" evidence="1">
    <location>
        <begin position="1"/>
        <end position="20"/>
    </location>
</feature>
<protein>
    <submittedName>
        <fullName evidence="3">(apollo) hypothetical protein</fullName>
    </submittedName>
</protein>